<reference evidence="10 11" key="1">
    <citation type="submission" date="2019-12" db="EMBL/GenBank/DDBJ databases">
        <authorList>
            <person name="Zhao J."/>
        </authorList>
    </citation>
    <scope>NUCLEOTIDE SEQUENCE [LARGE SCALE GENOMIC DNA]</scope>
    <source>
        <strain evidence="10 11">S-15</strain>
    </source>
</reference>
<comment type="similarity">
    <text evidence="9">Belongs to the MscL family.</text>
</comment>
<protein>
    <recommendedName>
        <fullName evidence="9">Large-conductance mechanosensitive channel</fullName>
    </recommendedName>
</protein>
<keyword evidence="11" id="KW-1185">Reference proteome</keyword>
<sequence>MLKEFQDFIKKGNVLQMAVGLIMALYFGAITKSFVDDILMPPLGLLIGGVDFSSLKLVLQEGVAAVMDGDVVVTEAVKEVSINYGTFINTIITFLIVAFAVFMLVKAYNKMEKKKEEAPAPAAPPAPSKEEILLAEIRDELRKRS</sequence>
<evidence type="ECO:0000256" key="8">
    <source>
        <dbReference type="ARBA" id="ARBA00023303"/>
    </source>
</evidence>
<dbReference type="InterPro" id="IPR001185">
    <property type="entry name" value="MS_channel"/>
</dbReference>
<evidence type="ECO:0000256" key="3">
    <source>
        <dbReference type="ARBA" id="ARBA00022475"/>
    </source>
</evidence>
<evidence type="ECO:0000313" key="11">
    <source>
        <dbReference type="Proteomes" id="UP000470771"/>
    </source>
</evidence>
<dbReference type="Pfam" id="PF01741">
    <property type="entry name" value="MscL"/>
    <property type="match status" value="1"/>
</dbReference>
<comment type="subunit">
    <text evidence="9">Homopentamer.</text>
</comment>
<evidence type="ECO:0000256" key="1">
    <source>
        <dbReference type="ARBA" id="ARBA00004141"/>
    </source>
</evidence>
<evidence type="ECO:0000256" key="9">
    <source>
        <dbReference type="HAMAP-Rule" id="MF_00115"/>
    </source>
</evidence>
<feature type="transmembrane region" description="Helical" evidence="9">
    <location>
        <begin position="12"/>
        <end position="35"/>
    </location>
</feature>
<dbReference type="HAMAP" id="MF_00115">
    <property type="entry name" value="MscL"/>
    <property type="match status" value="1"/>
</dbReference>
<dbReference type="NCBIfam" id="TIGR00220">
    <property type="entry name" value="mscL"/>
    <property type="match status" value="1"/>
</dbReference>
<evidence type="ECO:0000313" key="10">
    <source>
        <dbReference type="EMBL" id="NBG65993.1"/>
    </source>
</evidence>
<comment type="caution">
    <text evidence="10">The sequence shown here is derived from an EMBL/GenBank/DDBJ whole genome shotgun (WGS) entry which is preliminary data.</text>
</comment>
<keyword evidence="7 9" id="KW-0472">Membrane</keyword>
<dbReference type="PRINTS" id="PR01264">
    <property type="entry name" value="MECHCHANNEL"/>
</dbReference>
<feature type="transmembrane region" description="Helical" evidence="9">
    <location>
        <begin position="87"/>
        <end position="105"/>
    </location>
</feature>
<dbReference type="SUPFAM" id="SSF81330">
    <property type="entry name" value="Gated mechanosensitive channel"/>
    <property type="match status" value="1"/>
</dbReference>
<evidence type="ECO:0000256" key="4">
    <source>
        <dbReference type="ARBA" id="ARBA00022692"/>
    </source>
</evidence>
<keyword evidence="5 9" id="KW-1133">Transmembrane helix</keyword>
<dbReference type="Proteomes" id="UP000470771">
    <property type="component" value="Unassembled WGS sequence"/>
</dbReference>
<evidence type="ECO:0000256" key="7">
    <source>
        <dbReference type="ARBA" id="ARBA00023136"/>
    </source>
</evidence>
<dbReference type="AlphaFoldDB" id="A0A6N9NJ92"/>
<dbReference type="PANTHER" id="PTHR30266:SF2">
    <property type="entry name" value="LARGE-CONDUCTANCE MECHANOSENSITIVE CHANNEL"/>
    <property type="match status" value="1"/>
</dbReference>
<dbReference type="GO" id="GO:0005886">
    <property type="term" value="C:plasma membrane"/>
    <property type="evidence" value="ECO:0007669"/>
    <property type="project" value="UniProtKB-SubCell"/>
</dbReference>
<keyword evidence="4 9" id="KW-0812">Transmembrane</keyword>
<keyword evidence="3 9" id="KW-1003">Cell membrane</keyword>
<evidence type="ECO:0000256" key="6">
    <source>
        <dbReference type="ARBA" id="ARBA00023065"/>
    </source>
</evidence>
<dbReference type="NCBIfam" id="NF001843">
    <property type="entry name" value="PRK00567.1-4"/>
    <property type="match status" value="1"/>
</dbReference>
<accession>A0A6N9NJ92</accession>
<keyword evidence="8 9" id="KW-0407">Ion channel</keyword>
<gene>
    <name evidence="9 10" type="primary">mscL</name>
    <name evidence="10" type="ORF">GQN54_07670</name>
</gene>
<dbReference type="InterPro" id="IPR036019">
    <property type="entry name" value="MscL_channel"/>
</dbReference>
<dbReference type="GO" id="GO:0008381">
    <property type="term" value="F:mechanosensitive monoatomic ion channel activity"/>
    <property type="evidence" value="ECO:0007669"/>
    <property type="project" value="UniProtKB-UniRule"/>
</dbReference>
<dbReference type="PANTHER" id="PTHR30266">
    <property type="entry name" value="MECHANOSENSITIVE CHANNEL MSCL"/>
    <property type="match status" value="1"/>
</dbReference>
<name>A0A6N9NJ92_9FLAO</name>
<keyword evidence="6 9" id="KW-0406">Ion transport</keyword>
<comment type="subcellular location">
    <subcellularLocation>
        <location evidence="9">Cell membrane</location>
        <topology evidence="9">Multi-pass membrane protein</topology>
    </subcellularLocation>
    <subcellularLocation>
        <location evidence="1">Membrane</location>
        <topology evidence="1">Multi-pass membrane protein</topology>
    </subcellularLocation>
</comment>
<dbReference type="InterPro" id="IPR037673">
    <property type="entry name" value="MSC/AndL"/>
</dbReference>
<dbReference type="Gene3D" id="1.10.1200.120">
    <property type="entry name" value="Large-conductance mechanosensitive channel, MscL, domain 1"/>
    <property type="match status" value="1"/>
</dbReference>
<organism evidence="10 11">
    <name type="scientific">Acidiluteibacter ferrifornacis</name>
    <dbReference type="NCBI Taxonomy" id="2692424"/>
    <lineage>
        <taxon>Bacteria</taxon>
        <taxon>Pseudomonadati</taxon>
        <taxon>Bacteroidota</taxon>
        <taxon>Flavobacteriia</taxon>
        <taxon>Flavobacteriales</taxon>
        <taxon>Cryomorphaceae</taxon>
        <taxon>Acidiluteibacter</taxon>
    </lineage>
</organism>
<evidence type="ECO:0000256" key="5">
    <source>
        <dbReference type="ARBA" id="ARBA00022989"/>
    </source>
</evidence>
<evidence type="ECO:0000256" key="2">
    <source>
        <dbReference type="ARBA" id="ARBA00022448"/>
    </source>
</evidence>
<dbReference type="EMBL" id="WWNE01000006">
    <property type="protein sequence ID" value="NBG65993.1"/>
    <property type="molecule type" value="Genomic_DNA"/>
</dbReference>
<comment type="function">
    <text evidence="9">Channel that opens in response to stretch forces in the membrane lipid bilayer. May participate in the regulation of osmotic pressure changes within the cell.</text>
</comment>
<keyword evidence="2 9" id="KW-0813">Transport</keyword>
<proteinExistence type="inferred from homology"/>